<keyword evidence="5" id="KW-1185">Reference proteome</keyword>
<dbReference type="OrthoDB" id="528204at2759"/>
<keyword evidence="1" id="KW-0472">Membrane</keyword>
<sequence>MSSFVKPDGEPTVTATLAAEDEVYEVSPRYGSVHLKGLSMEAQGVLSKFDRNGDGEVDESELEGVVDVLVKEQFKGRMFLCGIQMIVLALVVLLASIFGLAWAVVSINKSTALRNRVLVRKNSDDPVQIANSDFTMAPSGAITARGNSRAVLGTSTLYVNRQLNANMTTSDLTGLVRVKVSGTNGANVGFRVTGFSLRSSNPPQLHISTPAGILVLLGDRLTSYNAAQDLVDTDELAGQSVTGIFAG</sequence>
<comment type="caution">
    <text evidence="3">The sequence shown here is derived from an EMBL/GenBank/DDBJ whole genome shotgun (WGS) entry which is preliminary data.</text>
</comment>
<dbReference type="AlphaFoldDB" id="A0A8J4C7C4"/>
<accession>A0A8J4C7C4</accession>
<dbReference type="PROSITE" id="PS50222">
    <property type="entry name" value="EF_HAND_2"/>
    <property type="match status" value="1"/>
</dbReference>
<dbReference type="EMBL" id="BNCQ01000006">
    <property type="protein sequence ID" value="GIL99564.1"/>
    <property type="molecule type" value="Genomic_DNA"/>
</dbReference>
<dbReference type="InterPro" id="IPR002048">
    <property type="entry name" value="EF_hand_dom"/>
</dbReference>
<reference evidence="3" key="1">
    <citation type="journal article" date="2021" name="Proc. Natl. Acad. Sci. U.S.A.">
        <title>Three genomes in the algal genus Volvox reveal the fate of a haploid sex-determining region after a transition to homothallism.</title>
        <authorList>
            <person name="Yamamoto K."/>
            <person name="Hamaji T."/>
            <person name="Kawai-Toyooka H."/>
            <person name="Matsuzaki R."/>
            <person name="Takahashi F."/>
            <person name="Nishimura Y."/>
            <person name="Kawachi M."/>
            <person name="Noguchi H."/>
            <person name="Minakuchi Y."/>
            <person name="Umen J.G."/>
            <person name="Toyoda A."/>
            <person name="Nozaki H."/>
        </authorList>
    </citation>
    <scope>NUCLEOTIDE SEQUENCE</scope>
    <source>
        <strain evidence="4">NIES-3785</strain>
        <strain evidence="3">NIES-3786</strain>
    </source>
</reference>
<dbReference type="Proteomes" id="UP000722791">
    <property type="component" value="Unassembled WGS sequence"/>
</dbReference>
<keyword evidence="1" id="KW-0812">Transmembrane</keyword>
<protein>
    <recommendedName>
        <fullName evidence="2">EF-hand domain-containing protein</fullName>
    </recommendedName>
</protein>
<dbReference type="EMBL" id="BNCP01000004">
    <property type="protein sequence ID" value="GIL73087.1"/>
    <property type="molecule type" value="Genomic_DNA"/>
</dbReference>
<dbReference type="InterPro" id="IPR018247">
    <property type="entry name" value="EF_Hand_1_Ca_BS"/>
</dbReference>
<dbReference type="PROSITE" id="PS00018">
    <property type="entry name" value="EF_HAND_1"/>
    <property type="match status" value="1"/>
</dbReference>
<keyword evidence="1" id="KW-1133">Transmembrane helix</keyword>
<evidence type="ECO:0000313" key="5">
    <source>
        <dbReference type="Proteomes" id="UP000747110"/>
    </source>
</evidence>
<dbReference type="GO" id="GO:0005509">
    <property type="term" value="F:calcium ion binding"/>
    <property type="evidence" value="ECO:0007669"/>
    <property type="project" value="InterPro"/>
</dbReference>
<evidence type="ECO:0000256" key="1">
    <source>
        <dbReference type="SAM" id="Phobius"/>
    </source>
</evidence>
<evidence type="ECO:0000313" key="4">
    <source>
        <dbReference type="EMBL" id="GIL99564.1"/>
    </source>
</evidence>
<feature type="transmembrane region" description="Helical" evidence="1">
    <location>
        <begin position="79"/>
        <end position="105"/>
    </location>
</feature>
<proteinExistence type="predicted"/>
<organism evidence="3 5">
    <name type="scientific">Volvox reticuliferus</name>
    <dbReference type="NCBI Taxonomy" id="1737510"/>
    <lineage>
        <taxon>Eukaryota</taxon>
        <taxon>Viridiplantae</taxon>
        <taxon>Chlorophyta</taxon>
        <taxon>core chlorophytes</taxon>
        <taxon>Chlorophyceae</taxon>
        <taxon>CS clade</taxon>
        <taxon>Chlamydomonadales</taxon>
        <taxon>Volvocaceae</taxon>
        <taxon>Volvox</taxon>
    </lineage>
</organism>
<evidence type="ECO:0000313" key="3">
    <source>
        <dbReference type="EMBL" id="GIL73087.1"/>
    </source>
</evidence>
<evidence type="ECO:0000259" key="2">
    <source>
        <dbReference type="PROSITE" id="PS50222"/>
    </source>
</evidence>
<name>A0A8J4C7C4_9CHLO</name>
<dbReference type="Proteomes" id="UP000747110">
    <property type="component" value="Unassembled WGS sequence"/>
</dbReference>
<gene>
    <name evidence="3" type="ORF">Vretifemale_3305</name>
    <name evidence="4" type="ORF">Vretimale_4703</name>
</gene>
<feature type="domain" description="EF-hand" evidence="2">
    <location>
        <begin position="37"/>
        <end position="72"/>
    </location>
</feature>